<comment type="caution">
    <text evidence="2">The sequence shown here is derived from an EMBL/GenBank/DDBJ whole genome shotgun (WGS) entry which is preliminary data.</text>
</comment>
<dbReference type="Proteomes" id="UP000231878">
    <property type="component" value="Unassembled WGS sequence"/>
</dbReference>
<evidence type="ECO:0000256" key="1">
    <source>
        <dbReference type="SAM" id="MobiDB-lite"/>
    </source>
</evidence>
<dbReference type="EMBL" id="PHRB01000002">
    <property type="protein sequence ID" value="PJO67723.1"/>
    <property type="molecule type" value="Genomic_DNA"/>
</dbReference>
<feature type="compositionally biased region" description="Basic and acidic residues" evidence="1">
    <location>
        <begin position="13"/>
        <end position="41"/>
    </location>
</feature>
<sequence>MARACGPLAAELGGKRIDALERHGNGETRHRDARSDAEPARRATPSRQAAYRARNDAPARS</sequence>
<feature type="region of interest" description="Disordered" evidence="1">
    <location>
        <begin position="1"/>
        <end position="61"/>
    </location>
</feature>
<organism evidence="2 3">
    <name type="scientific">Burkholderia pseudomallei</name>
    <name type="common">Pseudomonas pseudomallei</name>
    <dbReference type="NCBI Taxonomy" id="28450"/>
    <lineage>
        <taxon>Bacteria</taxon>
        <taxon>Pseudomonadati</taxon>
        <taxon>Pseudomonadota</taxon>
        <taxon>Betaproteobacteria</taxon>
        <taxon>Burkholderiales</taxon>
        <taxon>Burkholderiaceae</taxon>
        <taxon>Burkholderia</taxon>
        <taxon>pseudomallei group</taxon>
    </lineage>
</organism>
<dbReference type="AlphaFoldDB" id="A0AAX0UIE3"/>
<gene>
    <name evidence="2" type="ORF">CWD88_04330</name>
</gene>
<evidence type="ECO:0000313" key="2">
    <source>
        <dbReference type="EMBL" id="PJO67723.1"/>
    </source>
</evidence>
<accession>A0AAX0UIE3</accession>
<name>A0AAX0UIE3_BURPE</name>
<proteinExistence type="predicted"/>
<evidence type="ECO:0000313" key="3">
    <source>
        <dbReference type="Proteomes" id="UP000231878"/>
    </source>
</evidence>
<protein>
    <submittedName>
        <fullName evidence="2">Uncharacterized protein</fullName>
    </submittedName>
</protein>
<reference evidence="2 3" key="1">
    <citation type="submission" date="2017-11" db="EMBL/GenBank/DDBJ databases">
        <title>Molecular characterization of Burkholderia pseudomallei and closely related isolates from Vietnam.</title>
        <authorList>
            <person name="Ustinov D.V."/>
            <person name="Antonov A.S."/>
            <person name="Avdusheva E.F."/>
            <person name="Shpak I.M."/>
            <person name="Zakharova I.B."/>
            <person name="Thi L.A."/>
            <person name="Teteryatnikova N."/>
            <person name="Lopasteyskaya Y.A."/>
            <person name="Kuzyutina J.A."/>
            <person name="Ngo T.N."/>
            <person name="Victorov D.V."/>
        </authorList>
    </citation>
    <scope>NUCLEOTIDE SEQUENCE [LARGE SCALE GENOMIC DNA]</scope>
    <source>
        <strain evidence="2 3">V1512</strain>
    </source>
</reference>